<dbReference type="Gene3D" id="3.60.20.40">
    <property type="match status" value="1"/>
</dbReference>
<evidence type="ECO:0000313" key="7">
    <source>
        <dbReference type="EMBL" id="AWT59201.1"/>
    </source>
</evidence>
<comment type="subunit">
    <text evidence="6">This enzyme consists of two polypeptide chains, which are synthesized in precursor form from a single polypeptide.</text>
</comment>
<accession>A0A2Z4ABJ5</accession>
<dbReference type="GO" id="GO:0103068">
    <property type="term" value="F:leukotriene C4 gamma-glutamyl transferase activity"/>
    <property type="evidence" value="ECO:0007669"/>
    <property type="project" value="UniProtKB-EC"/>
</dbReference>
<comment type="catalytic activity">
    <reaction evidence="2 6">
        <text>glutathione + H2O = L-cysteinylglycine + L-glutamate</text>
        <dbReference type="Rhea" id="RHEA:28807"/>
        <dbReference type="ChEBI" id="CHEBI:15377"/>
        <dbReference type="ChEBI" id="CHEBI:29985"/>
        <dbReference type="ChEBI" id="CHEBI:57925"/>
        <dbReference type="ChEBI" id="CHEBI:61694"/>
        <dbReference type="EC" id="3.4.19.13"/>
    </reaction>
</comment>
<evidence type="ECO:0000256" key="1">
    <source>
        <dbReference type="ARBA" id="ARBA00001049"/>
    </source>
</evidence>
<proteinExistence type="inferred from homology"/>
<dbReference type="InterPro" id="IPR029055">
    <property type="entry name" value="Ntn_hydrolases_N"/>
</dbReference>
<dbReference type="Proteomes" id="UP000247465">
    <property type="component" value="Chromosome"/>
</dbReference>
<comment type="PTM">
    <text evidence="6">Cleaved by autocatalysis into a large and a small subunit.</text>
</comment>
<dbReference type="GO" id="GO:0036374">
    <property type="term" value="F:glutathione hydrolase activity"/>
    <property type="evidence" value="ECO:0007669"/>
    <property type="project" value="UniProtKB-UniRule"/>
</dbReference>
<dbReference type="EMBL" id="CP029803">
    <property type="protein sequence ID" value="AWT59201.1"/>
    <property type="molecule type" value="Genomic_DNA"/>
</dbReference>
<dbReference type="InterPro" id="IPR052896">
    <property type="entry name" value="GGT-like_enzyme"/>
</dbReference>
<evidence type="ECO:0000256" key="2">
    <source>
        <dbReference type="ARBA" id="ARBA00001089"/>
    </source>
</evidence>
<reference evidence="7 8" key="1">
    <citation type="submission" date="2018-06" db="EMBL/GenBank/DDBJ databases">
        <title>Draft Genome Sequence of a Novel Marine Bacterium Related to the Verrucomicrobia.</title>
        <authorList>
            <person name="Vosseberg J."/>
            <person name="Martijn J."/>
            <person name="Ettema T.J.G."/>
        </authorList>
    </citation>
    <scope>NUCLEOTIDE SEQUENCE [LARGE SCALE GENOMIC DNA]</scope>
    <source>
        <strain evidence="7">TARA_B100001123</strain>
    </source>
</reference>
<sequence>MAFSSKGLTHRSTVTSKRGMVASAHPLASLAGIQILMDGGNAIDSAIATAAALNVVEPYMSGIGGVGYMHIFSSKKKEQRVLDYIGLTPAAAELSLYSKESDQERGPLAPIVPGACAGWLEALAQYGTMDPGTVFSPAIEFAEQGYPLTVKNSAFFEPAVESLIKYSQASARYLINGQVPRPGEIIIQPELARTFRMVAELGSDVFYKGAIAEQIVAHMQSIGGLITAEDLSRFAPVWQDPVFVDYRGYKVCVPPPPCQAVQFLEILNIMEGFEVSELGHNTVETLHCFFEAAKLSIADRAEFTAIDQPPTYGLLSKEFSAERRSLIGERARPSGGDLFTARKMADEVLAGDPYAFLQTECTTHFDTIDSEGNAVACTQSLGSGFGSAIVVPSTGITLNNFMRWFDQEPTSPNAIGPSKKIEMCVSPVQIWDDGGLRLLIGTPGSYGILQTTPQMIMNVIDHDMNIQAAIEAARAKTERGFKISAEDRIGDEVFAQLERRGHQINRLGDWSPGVGGGQGIMIDPNSGAFMGGADPRRDGYAIGW</sequence>
<dbReference type="EC" id="3.4.19.13" evidence="6"/>
<dbReference type="GO" id="GO:0006750">
    <property type="term" value="P:glutathione biosynthetic process"/>
    <property type="evidence" value="ECO:0007669"/>
    <property type="project" value="UniProtKB-KW"/>
</dbReference>
<dbReference type="PANTHER" id="PTHR43881">
    <property type="entry name" value="GAMMA-GLUTAMYLTRANSPEPTIDASE (AFU_ORTHOLOGUE AFUA_4G13580)"/>
    <property type="match status" value="1"/>
</dbReference>
<comment type="similarity">
    <text evidence="6">Belongs to the gamma-glutamyltransferase family.</text>
</comment>
<dbReference type="AlphaFoldDB" id="A0A2Z4ABJ5"/>
<dbReference type="InterPro" id="IPR000101">
    <property type="entry name" value="GGT_peptidase"/>
</dbReference>
<organism evidence="7 8">
    <name type="scientific">Candidatus Moanibacter tarae</name>
    <dbReference type="NCBI Taxonomy" id="2200854"/>
    <lineage>
        <taxon>Bacteria</taxon>
        <taxon>Pseudomonadati</taxon>
        <taxon>Verrucomicrobiota</taxon>
        <taxon>Opitutia</taxon>
        <taxon>Puniceicoccales</taxon>
        <taxon>Puniceicoccales incertae sedis</taxon>
        <taxon>Candidatus Moanibacter</taxon>
    </lineage>
</organism>
<dbReference type="GO" id="GO:0006751">
    <property type="term" value="P:glutathione catabolic process"/>
    <property type="evidence" value="ECO:0007669"/>
    <property type="project" value="UniProtKB-UniRule"/>
</dbReference>
<dbReference type="PRINTS" id="PR01210">
    <property type="entry name" value="GGTRANSPTASE"/>
</dbReference>
<evidence type="ECO:0000256" key="3">
    <source>
        <dbReference type="ARBA" id="ARBA00047417"/>
    </source>
</evidence>
<dbReference type="UniPathway" id="UPA00204"/>
<dbReference type="Pfam" id="PF01019">
    <property type="entry name" value="G_glu_transpept"/>
    <property type="match status" value="1"/>
</dbReference>
<evidence type="ECO:0000256" key="6">
    <source>
        <dbReference type="RuleBase" id="RU368036"/>
    </source>
</evidence>
<dbReference type="InterPro" id="IPR043137">
    <property type="entry name" value="GGT_ssub_C"/>
</dbReference>
<dbReference type="Gene3D" id="1.10.246.230">
    <property type="match status" value="1"/>
</dbReference>
<dbReference type="EC" id="2.3.2.2" evidence="6"/>
<dbReference type="SUPFAM" id="SSF56235">
    <property type="entry name" value="N-terminal nucleophile aminohydrolases (Ntn hydrolases)"/>
    <property type="match status" value="1"/>
</dbReference>
<feature type="active site" description="Nucleophile" evidence="4">
    <location>
        <position position="362"/>
    </location>
</feature>
<protein>
    <recommendedName>
        <fullName evidence="6">Glutathione hydrolase proenzyme</fullName>
        <ecNumber evidence="6">2.3.2.2</ecNumber>
        <ecNumber evidence="6">3.4.19.13</ecNumber>
    </recommendedName>
    <component>
        <recommendedName>
            <fullName evidence="6">Glutathione hydrolase large chain</fullName>
        </recommendedName>
    </component>
    <component>
        <recommendedName>
            <fullName evidence="6">Glutathione hydrolase small chain</fullName>
        </recommendedName>
    </component>
</protein>
<gene>
    <name evidence="7" type="primary">acyI</name>
    <name evidence="7" type="ORF">DF168_00382</name>
</gene>
<dbReference type="KEGG" id="mtar:DF168_00382"/>
<comment type="catalytic activity">
    <reaction evidence="1 6">
        <text>an S-substituted glutathione + H2O = an S-substituted L-cysteinylglycine + L-glutamate</text>
        <dbReference type="Rhea" id="RHEA:59468"/>
        <dbReference type="ChEBI" id="CHEBI:15377"/>
        <dbReference type="ChEBI" id="CHEBI:29985"/>
        <dbReference type="ChEBI" id="CHEBI:90779"/>
        <dbReference type="ChEBI" id="CHEBI:143103"/>
        <dbReference type="EC" id="3.4.19.13"/>
    </reaction>
</comment>
<feature type="binding site" evidence="5">
    <location>
        <position position="445"/>
    </location>
    <ligand>
        <name>L-glutamate</name>
        <dbReference type="ChEBI" id="CHEBI:29985"/>
    </ligand>
</feature>
<keyword evidence="6" id="KW-0378">Hydrolase</keyword>
<comment type="pathway">
    <text evidence="6">Sulfur metabolism; glutathione metabolism.</text>
</comment>
<evidence type="ECO:0000256" key="4">
    <source>
        <dbReference type="PIRSR" id="PIRSR600101-1"/>
    </source>
</evidence>
<keyword evidence="6" id="KW-0808">Transferase</keyword>
<dbReference type="NCBIfam" id="TIGR00066">
    <property type="entry name" value="g_glut_trans"/>
    <property type="match status" value="1"/>
</dbReference>
<evidence type="ECO:0000313" key="8">
    <source>
        <dbReference type="Proteomes" id="UP000247465"/>
    </source>
</evidence>
<comment type="catalytic activity">
    <reaction evidence="3 6">
        <text>an N-terminal (5-L-glutamyl)-[peptide] + an alpha-amino acid = 5-L-glutamyl amino acid + an N-terminal L-alpha-aminoacyl-[peptide]</text>
        <dbReference type="Rhea" id="RHEA:23904"/>
        <dbReference type="Rhea" id="RHEA-COMP:9780"/>
        <dbReference type="Rhea" id="RHEA-COMP:9795"/>
        <dbReference type="ChEBI" id="CHEBI:77644"/>
        <dbReference type="ChEBI" id="CHEBI:78597"/>
        <dbReference type="ChEBI" id="CHEBI:78599"/>
        <dbReference type="ChEBI" id="CHEBI:78608"/>
        <dbReference type="EC" id="2.3.2.2"/>
    </reaction>
</comment>
<keyword evidence="6" id="KW-0012">Acyltransferase</keyword>
<keyword evidence="6" id="KW-0865">Zymogen</keyword>
<evidence type="ECO:0000256" key="5">
    <source>
        <dbReference type="PIRSR" id="PIRSR600101-2"/>
    </source>
</evidence>
<name>A0A2Z4ABJ5_9BACT</name>
<keyword evidence="6" id="KW-0317">Glutathione biosynthesis</keyword>
<dbReference type="PANTHER" id="PTHR43881:SF5">
    <property type="entry name" value="GAMMA-GLUTAMYLTRANSPEPTIDASE"/>
    <property type="match status" value="1"/>
</dbReference>